<feature type="transmembrane region" description="Helical" evidence="1">
    <location>
        <begin position="37"/>
        <end position="58"/>
    </location>
</feature>
<dbReference type="EMBL" id="JBHRVV010000001">
    <property type="protein sequence ID" value="MFC3461179.1"/>
    <property type="molecule type" value="Genomic_DNA"/>
</dbReference>
<reference evidence="3" key="1">
    <citation type="journal article" date="2019" name="Int. J. Syst. Evol. Microbiol.">
        <title>The Global Catalogue of Microorganisms (GCM) 10K type strain sequencing project: providing services to taxonomists for standard genome sequencing and annotation.</title>
        <authorList>
            <consortium name="The Broad Institute Genomics Platform"/>
            <consortium name="The Broad Institute Genome Sequencing Center for Infectious Disease"/>
            <person name="Wu L."/>
            <person name="Ma J."/>
        </authorList>
    </citation>
    <scope>NUCLEOTIDE SEQUENCE [LARGE SCALE GENOMIC DNA]</scope>
    <source>
        <strain evidence="3">CCM 7480</strain>
    </source>
</reference>
<comment type="caution">
    <text evidence="2">The sequence shown here is derived from an EMBL/GenBank/DDBJ whole genome shotgun (WGS) entry which is preliminary data.</text>
</comment>
<evidence type="ECO:0000313" key="2">
    <source>
        <dbReference type="EMBL" id="MFC3461179.1"/>
    </source>
</evidence>
<evidence type="ECO:0000256" key="1">
    <source>
        <dbReference type="SAM" id="Phobius"/>
    </source>
</evidence>
<proteinExistence type="predicted"/>
<sequence length="59" mass="6181">MDKNSIVILAACALAVIGITVVKRLMLKSSRPAGQRFLLLGALAAGIMAVMSLLLSQLQ</sequence>
<dbReference type="RefSeq" id="WP_312549084.1">
    <property type="nucleotide sequence ID" value="NZ_JBHRVV010000001.1"/>
</dbReference>
<keyword evidence="1" id="KW-0472">Membrane</keyword>
<keyword evidence="1" id="KW-1133">Transmembrane helix</keyword>
<gene>
    <name evidence="2" type="ORF">ACFOPH_23505</name>
</gene>
<dbReference type="Proteomes" id="UP001595665">
    <property type="component" value="Unassembled WGS sequence"/>
</dbReference>
<keyword evidence="1" id="KW-0812">Transmembrane</keyword>
<feature type="transmembrane region" description="Helical" evidence="1">
    <location>
        <begin position="6"/>
        <end position="25"/>
    </location>
</feature>
<organism evidence="2 3">
    <name type="scientific">Massilia haematophila</name>
    <dbReference type="NCBI Taxonomy" id="457923"/>
    <lineage>
        <taxon>Bacteria</taxon>
        <taxon>Pseudomonadati</taxon>
        <taxon>Pseudomonadota</taxon>
        <taxon>Betaproteobacteria</taxon>
        <taxon>Burkholderiales</taxon>
        <taxon>Oxalobacteraceae</taxon>
        <taxon>Telluria group</taxon>
        <taxon>Massilia</taxon>
    </lineage>
</organism>
<evidence type="ECO:0000313" key="3">
    <source>
        <dbReference type="Proteomes" id="UP001595665"/>
    </source>
</evidence>
<protein>
    <submittedName>
        <fullName evidence="2">Uncharacterized protein</fullName>
    </submittedName>
</protein>
<accession>A0ABV7PPU2</accession>
<name>A0ABV7PPU2_9BURK</name>
<keyword evidence="3" id="KW-1185">Reference proteome</keyword>